<gene>
    <name evidence="2" type="ORF">Scaly_2432600</name>
</gene>
<sequence>MDSMGSNQVWTLEDLPKGVKPIRCKWIYKRKLGANGEGTTFKARLVAKGYTQRLRVDFEETYSPVAMAKSIQILLAIAAWSIYGLKQAFRSWNTHFDEVIQGYDFIKNEHDPCVCKKVSGSLVAYLVLYGNDILLIGNDVKMLGDIKTWLSTQFFMKVMGEASYILGIKIYKDRFRRMVGSEMFQVEDLENGHRASYGDLHQESHSLDECRVLSATDMGRLCNLDGSID</sequence>
<evidence type="ECO:0000313" key="2">
    <source>
        <dbReference type="EMBL" id="KAL0324655.1"/>
    </source>
</evidence>
<organism evidence="2">
    <name type="scientific">Sesamum calycinum</name>
    <dbReference type="NCBI Taxonomy" id="2727403"/>
    <lineage>
        <taxon>Eukaryota</taxon>
        <taxon>Viridiplantae</taxon>
        <taxon>Streptophyta</taxon>
        <taxon>Embryophyta</taxon>
        <taxon>Tracheophyta</taxon>
        <taxon>Spermatophyta</taxon>
        <taxon>Magnoliopsida</taxon>
        <taxon>eudicotyledons</taxon>
        <taxon>Gunneridae</taxon>
        <taxon>Pentapetalae</taxon>
        <taxon>asterids</taxon>
        <taxon>lamiids</taxon>
        <taxon>Lamiales</taxon>
        <taxon>Pedaliaceae</taxon>
        <taxon>Sesamum</taxon>
    </lineage>
</organism>
<dbReference type="InterPro" id="IPR013103">
    <property type="entry name" value="RVT_2"/>
</dbReference>
<feature type="domain" description="Reverse transcriptase Ty1/copia-type" evidence="1">
    <location>
        <begin position="81"/>
        <end position="173"/>
    </location>
</feature>
<name>A0AAW2M2E6_9LAMI</name>
<accession>A0AAW2M2E6</accession>
<reference evidence="2" key="2">
    <citation type="journal article" date="2024" name="Plant">
        <title>Genomic evolution and insights into agronomic trait innovations of Sesamum species.</title>
        <authorList>
            <person name="Miao H."/>
            <person name="Wang L."/>
            <person name="Qu L."/>
            <person name="Liu H."/>
            <person name="Sun Y."/>
            <person name="Le M."/>
            <person name="Wang Q."/>
            <person name="Wei S."/>
            <person name="Zheng Y."/>
            <person name="Lin W."/>
            <person name="Duan Y."/>
            <person name="Cao H."/>
            <person name="Xiong S."/>
            <person name="Wang X."/>
            <person name="Wei L."/>
            <person name="Li C."/>
            <person name="Ma Q."/>
            <person name="Ju M."/>
            <person name="Zhao R."/>
            <person name="Li G."/>
            <person name="Mu C."/>
            <person name="Tian Q."/>
            <person name="Mei H."/>
            <person name="Zhang T."/>
            <person name="Gao T."/>
            <person name="Zhang H."/>
        </authorList>
    </citation>
    <scope>NUCLEOTIDE SEQUENCE</scope>
    <source>
        <strain evidence="2">KEN8</strain>
    </source>
</reference>
<reference evidence="2" key="1">
    <citation type="submission" date="2020-06" db="EMBL/GenBank/DDBJ databases">
        <authorList>
            <person name="Li T."/>
            <person name="Hu X."/>
            <person name="Zhang T."/>
            <person name="Song X."/>
            <person name="Zhang H."/>
            <person name="Dai N."/>
            <person name="Sheng W."/>
            <person name="Hou X."/>
            <person name="Wei L."/>
        </authorList>
    </citation>
    <scope>NUCLEOTIDE SEQUENCE</scope>
    <source>
        <strain evidence="2">KEN8</strain>
        <tissue evidence="2">Leaf</tissue>
    </source>
</reference>
<dbReference type="EMBL" id="JACGWM010000015">
    <property type="protein sequence ID" value="KAL0324655.1"/>
    <property type="molecule type" value="Genomic_DNA"/>
</dbReference>
<proteinExistence type="predicted"/>
<protein>
    <submittedName>
        <fullName evidence="2">Retrovirus-related Pol polyprotein from transposon TNT 1-94</fullName>
    </submittedName>
</protein>
<comment type="caution">
    <text evidence="2">The sequence shown here is derived from an EMBL/GenBank/DDBJ whole genome shotgun (WGS) entry which is preliminary data.</text>
</comment>
<dbReference type="AlphaFoldDB" id="A0AAW2M2E6"/>
<evidence type="ECO:0000259" key="1">
    <source>
        <dbReference type="Pfam" id="PF07727"/>
    </source>
</evidence>
<dbReference type="Pfam" id="PF07727">
    <property type="entry name" value="RVT_2"/>
    <property type="match status" value="2"/>
</dbReference>
<feature type="domain" description="Reverse transcriptase Ty1/copia-type" evidence="1">
    <location>
        <begin position="7"/>
        <end position="79"/>
    </location>
</feature>